<name>A0A178FMH7_TRIVO</name>
<evidence type="ECO:0000313" key="5">
    <source>
        <dbReference type="Proteomes" id="UP000243519"/>
    </source>
</evidence>
<dbReference type="Pfam" id="PF09073">
    <property type="entry name" value="BUD22"/>
    <property type="match status" value="1"/>
</dbReference>
<dbReference type="GO" id="GO:0005634">
    <property type="term" value="C:nucleus"/>
    <property type="evidence" value="ECO:0007669"/>
    <property type="project" value="TreeGrafter"/>
</dbReference>
<protein>
    <recommendedName>
        <fullName evidence="3">Bud22 domain-containing protein</fullName>
    </recommendedName>
</protein>
<evidence type="ECO:0000313" key="4">
    <source>
        <dbReference type="EMBL" id="OAL73702.1"/>
    </source>
</evidence>
<dbReference type="PANTHER" id="PTHR23325:SF1">
    <property type="entry name" value="SERUM RESPONSE FACTOR-BINDING PROTEIN 1"/>
    <property type="match status" value="1"/>
</dbReference>
<feature type="compositionally biased region" description="Low complexity" evidence="2">
    <location>
        <begin position="244"/>
        <end position="255"/>
    </location>
</feature>
<feature type="compositionally biased region" description="Low complexity" evidence="2">
    <location>
        <begin position="262"/>
        <end position="279"/>
    </location>
</feature>
<dbReference type="OrthoDB" id="3364872at2759"/>
<sequence>MAKRKRDVSEEDGSYNWGDKKLRIQRLRLDQTVQHGVVLLHRALKVARGFERQKLGRREKAARQESDRMLLNRRLNEVEALKALDLHKTAERYLIKQMAKTKRIAESPVFIHLKLAERISNEEKKSDAEANVSARLFNSNPVKKVFPGIMNDIRDILGLPGDTESKKAAARWGQQQLAKRTREDIAMSDDDEKTNGESEVSHEDEEMDISHFDGLVASGSENGNESDNGDDNKTKPASARYNPMDDMSLSPTSSDTSDESDVVTTMSSKSKQKSTTATTFLPTLMGGYWSGSESEPEQDYTPTIPERKNRMGQQARRKLWEKKYGSNARHIQKQAKEQAQGKNRDSGWDLRRGATTQEDTRGRYGRNKIRGSQRKEATGSNTAQVQVLPPTPKPTPLTNDRPLHPSWQAAIKRKESKTQTSFQGKKVVFD</sequence>
<reference evidence="4 5" key="1">
    <citation type="submission" date="2016-05" db="EMBL/GenBank/DDBJ databases">
        <title>Genome sequencing of Trichophyton violaceum CMCC(F)T3l isolated from hair.</title>
        <authorList>
            <person name="Zhan P."/>
            <person name="Tao Y."/>
            <person name="Liu W."/>
        </authorList>
    </citation>
    <scope>NUCLEOTIDE SEQUENCE [LARGE SCALE GENOMIC DNA]</scope>
    <source>
        <strain evidence="5">CMCC(F)T3l</strain>
    </source>
</reference>
<dbReference type="PANTHER" id="PTHR23325">
    <property type="entry name" value="SERUM RESPONSE FACTOR-BINDING"/>
    <property type="match status" value="1"/>
</dbReference>
<evidence type="ECO:0000256" key="2">
    <source>
        <dbReference type="SAM" id="MobiDB-lite"/>
    </source>
</evidence>
<feature type="compositionally biased region" description="Basic residues" evidence="2">
    <location>
        <begin position="363"/>
        <end position="372"/>
    </location>
</feature>
<feature type="region of interest" description="Disordered" evidence="2">
    <location>
        <begin position="167"/>
        <end position="405"/>
    </location>
</feature>
<organism evidence="4 5">
    <name type="scientific">Trichophyton violaceum</name>
    <dbReference type="NCBI Taxonomy" id="34388"/>
    <lineage>
        <taxon>Eukaryota</taxon>
        <taxon>Fungi</taxon>
        <taxon>Dikarya</taxon>
        <taxon>Ascomycota</taxon>
        <taxon>Pezizomycotina</taxon>
        <taxon>Eurotiomycetes</taxon>
        <taxon>Eurotiomycetidae</taxon>
        <taxon>Onygenales</taxon>
        <taxon>Arthrodermataceae</taxon>
        <taxon>Trichophyton</taxon>
    </lineage>
</organism>
<accession>A0A178FMH7</accession>
<keyword evidence="5" id="KW-1185">Reference proteome</keyword>
<evidence type="ECO:0000259" key="3">
    <source>
        <dbReference type="Pfam" id="PF09073"/>
    </source>
</evidence>
<feature type="compositionally biased region" description="Basic and acidic residues" evidence="2">
    <location>
        <begin position="342"/>
        <end position="362"/>
    </location>
</feature>
<feature type="domain" description="Bud22" evidence="3">
    <location>
        <begin position="34"/>
        <end position="430"/>
    </location>
</feature>
<dbReference type="InterPro" id="IPR015158">
    <property type="entry name" value="Bud22_dom"/>
</dbReference>
<dbReference type="GO" id="GO:0030490">
    <property type="term" value="P:maturation of SSU-rRNA"/>
    <property type="evidence" value="ECO:0007669"/>
    <property type="project" value="TreeGrafter"/>
</dbReference>
<dbReference type="InterPro" id="IPR037393">
    <property type="entry name" value="Bud22/SRFB1"/>
</dbReference>
<dbReference type="GO" id="GO:0030686">
    <property type="term" value="C:90S preribosome"/>
    <property type="evidence" value="ECO:0007669"/>
    <property type="project" value="TreeGrafter"/>
</dbReference>
<evidence type="ECO:0000256" key="1">
    <source>
        <dbReference type="ARBA" id="ARBA00023054"/>
    </source>
</evidence>
<keyword evidence="1" id="KW-0175">Coiled coil</keyword>
<gene>
    <name evidence="4" type="ORF">A7D00_1730</name>
</gene>
<dbReference type="EMBL" id="LHPN01000002">
    <property type="protein sequence ID" value="OAL73702.1"/>
    <property type="molecule type" value="Genomic_DNA"/>
</dbReference>
<dbReference type="AlphaFoldDB" id="A0A178FMH7"/>
<proteinExistence type="predicted"/>
<comment type="caution">
    <text evidence="4">The sequence shown here is derived from an EMBL/GenBank/DDBJ whole genome shotgun (WGS) entry which is preliminary data.</text>
</comment>
<dbReference type="Proteomes" id="UP000243519">
    <property type="component" value="Unassembled WGS sequence"/>
</dbReference>